<dbReference type="Gene3D" id="3.90.76.10">
    <property type="entry name" value="Dipeptide-binding Protein, Domain 1"/>
    <property type="match status" value="1"/>
</dbReference>
<dbReference type="SUPFAM" id="SSF53850">
    <property type="entry name" value="Periplasmic binding protein-like II"/>
    <property type="match status" value="1"/>
</dbReference>
<evidence type="ECO:0000259" key="4">
    <source>
        <dbReference type="Pfam" id="PF00496"/>
    </source>
</evidence>
<sequence length="535" mass="58771">MTMSRREVIKMGLAAGTALSIPSTLRAKTAPGAAQPVHMVIGGFLSIFDPMFTTTNPTAYHGLAVFDTLFSLNSKGIPQPQMVGNFAISDDKKTYTFELRDGLNFHDDSPVTAADCVASIRRWGQVHPGGQLLMERATDISSKDDKTFTITLKEPLGSLLDILATTSAPLPFIMRESDAKRPATEQVTSSIGSGPFKFNQDLAKPGASFAYDKNEKYVPRSEPADGYAGGKVVNVDRVIWDNIADPQTAFAALQSGEIDFVEAPPPDMLPVIESDPNLKLKVLNKSGDVYFMRLNSLQKPFDNVKARQAMLHLIDQEAFLRVMSPDPQYARTITSLFGNTTPYSNDENTGWFKKGGDPEKAKQLFNEAGYAGEKVVVLQATDVQRFNDAALLVATALQKIGINAELAPSDWGGIGKRRTNKGPVDERGWSIFISSWDDFSIGDPLFSSFVLANGDKAWYGWPKNDEFEALRNSWADVGSLEQRQALARKMQAVWWNFVGAVFLGETISPVAHRKALTNLLEVPSGLLCMWNMQKV</sequence>
<evidence type="ECO:0000256" key="2">
    <source>
        <dbReference type="ARBA" id="ARBA00005695"/>
    </source>
</evidence>
<dbReference type="PANTHER" id="PTHR30290">
    <property type="entry name" value="PERIPLASMIC BINDING COMPONENT OF ABC TRANSPORTER"/>
    <property type="match status" value="1"/>
</dbReference>
<dbReference type="InterPro" id="IPR039424">
    <property type="entry name" value="SBP_5"/>
</dbReference>
<dbReference type="PIRSF" id="PIRSF002741">
    <property type="entry name" value="MppA"/>
    <property type="match status" value="1"/>
</dbReference>
<organism evidence="5 6">
    <name type="scientific">Rhizobium mayense</name>
    <dbReference type="NCBI Taxonomy" id="1312184"/>
    <lineage>
        <taxon>Bacteria</taxon>
        <taxon>Pseudomonadati</taxon>
        <taxon>Pseudomonadota</taxon>
        <taxon>Alphaproteobacteria</taxon>
        <taxon>Hyphomicrobiales</taxon>
        <taxon>Rhizobiaceae</taxon>
        <taxon>Rhizobium/Agrobacterium group</taxon>
        <taxon>Rhizobium</taxon>
    </lineage>
</organism>
<comment type="subcellular location">
    <subcellularLocation>
        <location evidence="1">Periplasm</location>
    </subcellularLocation>
</comment>
<evidence type="ECO:0000256" key="3">
    <source>
        <dbReference type="ARBA" id="ARBA00022729"/>
    </source>
</evidence>
<keyword evidence="3" id="KW-0732">Signal</keyword>
<dbReference type="PROSITE" id="PS01040">
    <property type="entry name" value="SBP_BACTERIAL_5"/>
    <property type="match status" value="1"/>
</dbReference>
<evidence type="ECO:0000313" key="5">
    <source>
        <dbReference type="EMBL" id="MDL2403305.1"/>
    </source>
</evidence>
<name>A0ABT7K3W7_9HYPH</name>
<dbReference type="EMBL" id="JARFYM010000043">
    <property type="protein sequence ID" value="MDL2403305.1"/>
    <property type="molecule type" value="Genomic_DNA"/>
</dbReference>
<accession>A0ABT7K3W7</accession>
<dbReference type="CDD" id="cd08502">
    <property type="entry name" value="PBP2_NikA_DppA_OppA_like_16"/>
    <property type="match status" value="1"/>
</dbReference>
<protein>
    <submittedName>
        <fullName evidence="5">ABC transporter substrate-binding protein</fullName>
    </submittedName>
</protein>
<keyword evidence="6" id="KW-1185">Reference proteome</keyword>
<feature type="domain" description="Solute-binding protein family 5" evidence="4">
    <location>
        <begin position="79"/>
        <end position="452"/>
    </location>
</feature>
<evidence type="ECO:0000256" key="1">
    <source>
        <dbReference type="ARBA" id="ARBA00004418"/>
    </source>
</evidence>
<dbReference type="Pfam" id="PF00496">
    <property type="entry name" value="SBP_bac_5"/>
    <property type="match status" value="1"/>
</dbReference>
<dbReference type="InterPro" id="IPR030678">
    <property type="entry name" value="Peptide/Ni-bd"/>
</dbReference>
<dbReference type="RefSeq" id="WP_285872729.1">
    <property type="nucleotide sequence ID" value="NZ_JARFYM010000043.1"/>
</dbReference>
<reference evidence="5" key="1">
    <citation type="submission" date="2023-06" db="EMBL/GenBank/DDBJ databases">
        <title>Phylogenetic Diversity of Rhizobium strains.</title>
        <authorList>
            <person name="Moura F.T."/>
            <person name="Helene L.C.F."/>
            <person name="Hungria M."/>
        </authorList>
    </citation>
    <scope>NUCLEOTIDE SEQUENCE</scope>
    <source>
        <strain evidence="5">CCGE526</strain>
    </source>
</reference>
<dbReference type="Gene3D" id="3.10.105.10">
    <property type="entry name" value="Dipeptide-binding Protein, Domain 3"/>
    <property type="match status" value="1"/>
</dbReference>
<gene>
    <name evidence="5" type="ORF">PY649_30950</name>
</gene>
<dbReference type="Gene3D" id="3.40.190.10">
    <property type="entry name" value="Periplasmic binding protein-like II"/>
    <property type="match status" value="1"/>
</dbReference>
<dbReference type="Proteomes" id="UP001172645">
    <property type="component" value="Unassembled WGS sequence"/>
</dbReference>
<comment type="caution">
    <text evidence="5">The sequence shown here is derived from an EMBL/GenBank/DDBJ whole genome shotgun (WGS) entry which is preliminary data.</text>
</comment>
<dbReference type="InterPro" id="IPR006311">
    <property type="entry name" value="TAT_signal"/>
</dbReference>
<proteinExistence type="inferred from homology"/>
<comment type="similarity">
    <text evidence="2">Belongs to the bacterial solute-binding protein 5 family.</text>
</comment>
<evidence type="ECO:0000313" key="6">
    <source>
        <dbReference type="Proteomes" id="UP001172645"/>
    </source>
</evidence>
<dbReference type="InterPro" id="IPR023765">
    <property type="entry name" value="SBP_5_CS"/>
</dbReference>
<dbReference type="PANTHER" id="PTHR30290:SF38">
    <property type="entry name" value="D,D-DIPEPTIDE-BINDING PERIPLASMIC PROTEIN DDPA-RELATED"/>
    <property type="match status" value="1"/>
</dbReference>
<dbReference type="InterPro" id="IPR000914">
    <property type="entry name" value="SBP_5_dom"/>
</dbReference>
<dbReference type="PROSITE" id="PS51318">
    <property type="entry name" value="TAT"/>
    <property type="match status" value="1"/>
</dbReference>